<organism evidence="1">
    <name type="scientific">marine sediment metagenome</name>
    <dbReference type="NCBI Taxonomy" id="412755"/>
    <lineage>
        <taxon>unclassified sequences</taxon>
        <taxon>metagenomes</taxon>
        <taxon>ecological metagenomes</taxon>
    </lineage>
</organism>
<proteinExistence type="predicted"/>
<protein>
    <submittedName>
        <fullName evidence="1">Uncharacterized protein</fullName>
    </submittedName>
</protein>
<evidence type="ECO:0000313" key="1">
    <source>
        <dbReference type="EMBL" id="KKN69608.1"/>
    </source>
</evidence>
<name>A0A0F9VV21_9ZZZZ</name>
<sequence length="87" mass="10769">MMEKKWIEFREEKPKPKTKVFTIISLCDDTYLGEVRWFNKWRHYCHVIKIDKIEPMTDFLIFTDRCSKEISEFVTKLNEEHGRRRKN</sequence>
<reference evidence="1" key="1">
    <citation type="journal article" date="2015" name="Nature">
        <title>Complex archaea that bridge the gap between prokaryotes and eukaryotes.</title>
        <authorList>
            <person name="Spang A."/>
            <person name="Saw J.H."/>
            <person name="Jorgensen S.L."/>
            <person name="Zaremba-Niedzwiedzka K."/>
            <person name="Martijn J."/>
            <person name="Lind A.E."/>
            <person name="van Eijk R."/>
            <person name="Schleper C."/>
            <person name="Guy L."/>
            <person name="Ettema T.J."/>
        </authorList>
    </citation>
    <scope>NUCLEOTIDE SEQUENCE</scope>
</reference>
<accession>A0A0F9VV21</accession>
<comment type="caution">
    <text evidence="1">The sequence shown here is derived from an EMBL/GenBank/DDBJ whole genome shotgun (WGS) entry which is preliminary data.</text>
</comment>
<dbReference type="EMBL" id="LAZR01000422">
    <property type="protein sequence ID" value="KKN69608.1"/>
    <property type="molecule type" value="Genomic_DNA"/>
</dbReference>
<dbReference type="AlphaFoldDB" id="A0A0F9VV21"/>
<gene>
    <name evidence="1" type="ORF">LCGC14_0439110</name>
</gene>